<reference evidence="1" key="1">
    <citation type="submission" date="2022-08" db="EMBL/GenBank/DDBJ databases">
        <authorList>
            <consortium name="DOE Joint Genome Institute"/>
            <person name="Min B."/>
            <person name="Riley R."/>
            <person name="Sierra-Patev S."/>
            <person name="Naranjo-Ortiz M."/>
            <person name="Looney B."/>
            <person name="Konkel Z."/>
            <person name="Slot J.C."/>
            <person name="Sakamoto Y."/>
            <person name="Steenwyk J.L."/>
            <person name="Rokas A."/>
            <person name="Carro J."/>
            <person name="Camarero S."/>
            <person name="Ferreira P."/>
            <person name="Molpeceres G."/>
            <person name="Ruiz-Duenas F.J."/>
            <person name="Serrano A."/>
            <person name="Henrissat B."/>
            <person name="Drula E."/>
            <person name="Hughes K.W."/>
            <person name="Mata J.L."/>
            <person name="Ishikawa N.K."/>
            <person name="Vargas-Isla R."/>
            <person name="Ushijima S."/>
            <person name="Smith C.A."/>
            <person name="Ahrendt S."/>
            <person name="Andreopoulos W."/>
            <person name="He G."/>
            <person name="Labutti K."/>
            <person name="Lipzen A."/>
            <person name="Ng V."/>
            <person name="Sandor L."/>
            <person name="Barry K."/>
            <person name="Martinez A.T."/>
            <person name="Xiao Y."/>
            <person name="Gibbons J.G."/>
            <person name="Terashima K."/>
            <person name="Hibbett D.S."/>
            <person name="Grigoriev I.V."/>
        </authorList>
    </citation>
    <scope>NUCLEOTIDE SEQUENCE</scope>
    <source>
        <strain evidence="1">TFB7829</strain>
    </source>
</reference>
<dbReference type="AlphaFoldDB" id="A0AA38PP48"/>
<name>A0AA38PP48_9AGAR</name>
<comment type="caution">
    <text evidence="1">The sequence shown here is derived from an EMBL/GenBank/DDBJ whole genome shotgun (WGS) entry which is preliminary data.</text>
</comment>
<gene>
    <name evidence="1" type="ORF">F5890DRAFT_1652557</name>
</gene>
<evidence type="ECO:0000313" key="1">
    <source>
        <dbReference type="EMBL" id="KAJ3978740.1"/>
    </source>
</evidence>
<proteinExistence type="predicted"/>
<dbReference type="EMBL" id="MU802760">
    <property type="protein sequence ID" value="KAJ3978740.1"/>
    <property type="molecule type" value="Genomic_DNA"/>
</dbReference>
<feature type="non-terminal residue" evidence="1">
    <location>
        <position position="1"/>
    </location>
</feature>
<dbReference type="Proteomes" id="UP001163850">
    <property type="component" value="Unassembled WGS sequence"/>
</dbReference>
<accession>A0AA38PP48</accession>
<evidence type="ECO:0000313" key="2">
    <source>
        <dbReference type="Proteomes" id="UP001163850"/>
    </source>
</evidence>
<feature type="non-terminal residue" evidence="1">
    <location>
        <position position="91"/>
    </location>
</feature>
<organism evidence="1 2">
    <name type="scientific">Lentinula detonsa</name>
    <dbReference type="NCBI Taxonomy" id="2804962"/>
    <lineage>
        <taxon>Eukaryota</taxon>
        <taxon>Fungi</taxon>
        <taxon>Dikarya</taxon>
        <taxon>Basidiomycota</taxon>
        <taxon>Agaricomycotina</taxon>
        <taxon>Agaricomycetes</taxon>
        <taxon>Agaricomycetidae</taxon>
        <taxon>Agaricales</taxon>
        <taxon>Marasmiineae</taxon>
        <taxon>Omphalotaceae</taxon>
        <taxon>Lentinula</taxon>
    </lineage>
</organism>
<sequence>AFNFTTVNGYFRELDQVLRENDIPWEHVYNMDEKGVQMGGGRKNSQQRFFYLRSDKNMYRQHSDDLQLVTIIDCVCADGTATIKPLFVFPG</sequence>
<protein>
    <submittedName>
        <fullName evidence="1">Uncharacterized protein</fullName>
    </submittedName>
</protein>